<dbReference type="InterPro" id="IPR016169">
    <property type="entry name" value="FAD-bd_PCMH_sub2"/>
</dbReference>
<gene>
    <name evidence="10" type="ORF">CYNAS_LOCUS18592</name>
</gene>
<dbReference type="GO" id="GO:0050614">
    <property type="term" value="F:Delta24-sterol reductase activity"/>
    <property type="evidence" value="ECO:0007669"/>
    <property type="project" value="UniProtKB-EC"/>
</dbReference>
<organism evidence="10 11">
    <name type="scientific">Cylicocyclus nassatus</name>
    <name type="common">Nematode worm</name>
    <dbReference type="NCBI Taxonomy" id="53992"/>
    <lineage>
        <taxon>Eukaryota</taxon>
        <taxon>Metazoa</taxon>
        <taxon>Ecdysozoa</taxon>
        <taxon>Nematoda</taxon>
        <taxon>Chromadorea</taxon>
        <taxon>Rhabditida</taxon>
        <taxon>Rhabditina</taxon>
        <taxon>Rhabditomorpha</taxon>
        <taxon>Strongyloidea</taxon>
        <taxon>Strongylidae</taxon>
        <taxon>Cylicocyclus</taxon>
    </lineage>
</organism>
<evidence type="ECO:0000313" key="10">
    <source>
        <dbReference type="EMBL" id="CAJ0606609.1"/>
    </source>
</evidence>
<dbReference type="GO" id="GO:0005737">
    <property type="term" value="C:cytoplasm"/>
    <property type="evidence" value="ECO:0007669"/>
    <property type="project" value="TreeGrafter"/>
</dbReference>
<dbReference type="Pfam" id="PF01565">
    <property type="entry name" value="FAD_binding_4"/>
    <property type="match status" value="1"/>
</dbReference>
<keyword evidence="5" id="KW-0560">Oxidoreductase</keyword>
<comment type="catalytic activity">
    <reaction evidence="7">
        <text>lanosterol + NADPH + H(+) = 24,25-dihydrolanosterol + NADP(+)</text>
        <dbReference type="Rhea" id="RHEA:33919"/>
        <dbReference type="ChEBI" id="CHEBI:15378"/>
        <dbReference type="ChEBI" id="CHEBI:16521"/>
        <dbReference type="ChEBI" id="CHEBI:28113"/>
        <dbReference type="ChEBI" id="CHEBI:57783"/>
        <dbReference type="ChEBI" id="CHEBI:58349"/>
    </reaction>
    <physiologicalReaction direction="left-to-right" evidence="7">
        <dbReference type="Rhea" id="RHEA:33920"/>
    </physiologicalReaction>
</comment>
<dbReference type="SUPFAM" id="SSF56176">
    <property type="entry name" value="FAD-binding/transporter-associated domain-like"/>
    <property type="match status" value="1"/>
</dbReference>
<evidence type="ECO:0000256" key="7">
    <source>
        <dbReference type="ARBA" id="ARBA00051033"/>
    </source>
</evidence>
<dbReference type="GO" id="GO:0071949">
    <property type="term" value="F:FAD binding"/>
    <property type="evidence" value="ECO:0007669"/>
    <property type="project" value="InterPro"/>
</dbReference>
<reference evidence="10" key="1">
    <citation type="submission" date="2023-07" db="EMBL/GenBank/DDBJ databases">
        <authorList>
            <consortium name="CYATHOMIX"/>
        </authorList>
    </citation>
    <scope>NUCLEOTIDE SEQUENCE</scope>
    <source>
        <strain evidence="10">N/A</strain>
    </source>
</reference>
<name>A0AA36H9J6_CYLNA</name>
<dbReference type="Proteomes" id="UP001176961">
    <property type="component" value="Unassembled WGS sequence"/>
</dbReference>
<accession>A0AA36H9J6</accession>
<dbReference type="GO" id="GO:0016020">
    <property type="term" value="C:membrane"/>
    <property type="evidence" value="ECO:0007669"/>
    <property type="project" value="UniProtKB-SubCell"/>
</dbReference>
<dbReference type="EC" id="1.3.1.72" evidence="2"/>
<protein>
    <recommendedName>
        <fullName evidence="2">Delta(24)-sterol reductase</fullName>
        <ecNumber evidence="2">1.3.1.72</ecNumber>
    </recommendedName>
</protein>
<keyword evidence="4" id="KW-1133">Transmembrane helix</keyword>
<dbReference type="PANTHER" id="PTHR10801">
    <property type="entry name" value="24-DEHYDROCHOLESTEROL REDUCTASE"/>
    <property type="match status" value="1"/>
</dbReference>
<keyword evidence="6" id="KW-0472">Membrane</keyword>
<evidence type="ECO:0000256" key="4">
    <source>
        <dbReference type="ARBA" id="ARBA00022989"/>
    </source>
</evidence>
<evidence type="ECO:0000256" key="8">
    <source>
        <dbReference type="ARBA" id="ARBA00052927"/>
    </source>
</evidence>
<evidence type="ECO:0000256" key="6">
    <source>
        <dbReference type="ARBA" id="ARBA00023136"/>
    </source>
</evidence>
<comment type="subcellular location">
    <subcellularLocation>
        <location evidence="1">Membrane</location>
        <topology evidence="1">Single-pass membrane protein</topology>
    </subcellularLocation>
</comment>
<dbReference type="InterPro" id="IPR040165">
    <property type="entry name" value="Diminuto-like"/>
</dbReference>
<keyword evidence="11" id="KW-1185">Reference proteome</keyword>
<evidence type="ECO:0000313" key="11">
    <source>
        <dbReference type="Proteomes" id="UP001176961"/>
    </source>
</evidence>
<dbReference type="EMBL" id="CATQJL010000316">
    <property type="protein sequence ID" value="CAJ0606609.1"/>
    <property type="molecule type" value="Genomic_DNA"/>
</dbReference>
<proteinExistence type="predicted"/>
<dbReference type="GO" id="GO:0000246">
    <property type="term" value="F:Delta24(24-1) sterol reductase activity"/>
    <property type="evidence" value="ECO:0007669"/>
    <property type="project" value="TreeGrafter"/>
</dbReference>
<comment type="caution">
    <text evidence="10">The sequence shown here is derived from an EMBL/GenBank/DDBJ whole genome shotgun (WGS) entry which is preliminary data.</text>
</comment>
<dbReference type="InterPro" id="IPR016166">
    <property type="entry name" value="FAD-bd_PCMH"/>
</dbReference>
<dbReference type="Gene3D" id="3.30.465.10">
    <property type="match status" value="1"/>
</dbReference>
<sequence length="509" mass="57322">MGARTTPIIDSILERSIAGLQWALLVFVVMPLSTISDAFTSTRNKIVYSLGIAPRAHARKVATIQKQMREWSASHRGTKVLPVQSGFFDFRPPPAKGITPIDVGVLRDILEVDTNGLNIRVEPMVTMSQLSQVLLPLGFSVPLFPGQPGLTVQDLICGGGVDTSGRKYGLFQHICQSYELVMPDGSIVVATKEKNGDAETQALFYGVPWSKGSLGILVAVTLRIIPVKPYVKITYMRTGSIEEMQNKLTEESNCRENEFVEGLQLSEDAGVVMRGRFSDGPPKNFSADIVRIGRWYKPWFYSHVAEVVSSRQEQTEFVPLEDYYYRHNKSLFWELKDLLPLGNGLIHRWFFGWLSAPQHDVMKNVTPDFLDSGMRENYIHEDILIPLSCLSDVIEVCDSETGIYPIWLCPYNQPSCPGMIRQRSGRNVLFVNVGVYGVANNSSVHCIRRLEQAARDANGVKMLHGGTKMSRSEFWQMFDSSLYEWLRVKYNCKEAFLDVYDNVCQAVHC</sequence>
<evidence type="ECO:0000259" key="9">
    <source>
        <dbReference type="PROSITE" id="PS51387"/>
    </source>
</evidence>
<evidence type="ECO:0000256" key="5">
    <source>
        <dbReference type="ARBA" id="ARBA00023002"/>
    </source>
</evidence>
<dbReference type="PANTHER" id="PTHR10801:SF0">
    <property type="entry name" value="DELTA(24)-STEROL REDUCTASE"/>
    <property type="match status" value="1"/>
</dbReference>
<dbReference type="AlphaFoldDB" id="A0AA36H9J6"/>
<feature type="domain" description="FAD-binding PCMH-type" evidence="9">
    <location>
        <begin position="48"/>
        <end position="227"/>
    </location>
</feature>
<evidence type="ECO:0000256" key="2">
    <source>
        <dbReference type="ARBA" id="ARBA00012405"/>
    </source>
</evidence>
<dbReference type="GO" id="GO:0008202">
    <property type="term" value="P:steroid metabolic process"/>
    <property type="evidence" value="ECO:0007669"/>
    <property type="project" value="TreeGrafter"/>
</dbReference>
<comment type="catalytic activity">
    <reaction evidence="8">
        <text>5alpha-cholest-8-en-3beta-ol + NADP(+) = zymosterol + NADPH + H(+)</text>
        <dbReference type="Rhea" id="RHEA:36399"/>
        <dbReference type="ChEBI" id="CHEBI:15378"/>
        <dbReference type="ChEBI" id="CHEBI:16608"/>
        <dbReference type="ChEBI" id="CHEBI:18252"/>
        <dbReference type="ChEBI" id="CHEBI:57783"/>
        <dbReference type="ChEBI" id="CHEBI:58349"/>
        <dbReference type="EC" id="1.3.1.72"/>
    </reaction>
    <physiologicalReaction direction="right-to-left" evidence="8">
        <dbReference type="Rhea" id="RHEA:36401"/>
    </physiologicalReaction>
</comment>
<evidence type="ECO:0000256" key="1">
    <source>
        <dbReference type="ARBA" id="ARBA00004167"/>
    </source>
</evidence>
<dbReference type="InterPro" id="IPR006094">
    <property type="entry name" value="Oxid_FAD_bind_N"/>
</dbReference>
<dbReference type="InterPro" id="IPR036318">
    <property type="entry name" value="FAD-bd_PCMH-like_sf"/>
</dbReference>
<keyword evidence="3" id="KW-0812">Transmembrane</keyword>
<evidence type="ECO:0000256" key="3">
    <source>
        <dbReference type="ARBA" id="ARBA00022692"/>
    </source>
</evidence>
<dbReference type="PROSITE" id="PS51387">
    <property type="entry name" value="FAD_PCMH"/>
    <property type="match status" value="1"/>
</dbReference>